<comment type="catalytic activity">
    <reaction evidence="1 7">
        <text>Thiol-dependent hydrolysis of ester, thioester, amide, peptide and isopeptide bonds formed by the C-terminal Gly of ubiquitin (a 76-residue protein attached to proteins as an intracellular targeting signal).</text>
        <dbReference type="EC" id="3.4.19.12"/>
    </reaction>
</comment>
<accession>A0A8H4EYE0</accession>
<evidence type="ECO:0000256" key="1">
    <source>
        <dbReference type="ARBA" id="ARBA00000707"/>
    </source>
</evidence>
<keyword evidence="5 7" id="KW-0378">Hydrolase</keyword>
<proteinExistence type="inferred from homology"/>
<feature type="compositionally biased region" description="Low complexity" evidence="8">
    <location>
        <begin position="372"/>
        <end position="388"/>
    </location>
</feature>
<feature type="domain" description="Rhodanese" evidence="9">
    <location>
        <begin position="238"/>
        <end position="357"/>
    </location>
</feature>
<keyword evidence="4 7" id="KW-0833">Ubl conjugation pathway</keyword>
<evidence type="ECO:0000256" key="7">
    <source>
        <dbReference type="RuleBase" id="RU366025"/>
    </source>
</evidence>
<evidence type="ECO:0000256" key="6">
    <source>
        <dbReference type="ARBA" id="ARBA00022807"/>
    </source>
</evidence>
<feature type="region of interest" description="Disordered" evidence="8">
    <location>
        <begin position="369"/>
        <end position="393"/>
    </location>
</feature>
<dbReference type="PANTHER" id="PTHR21646">
    <property type="entry name" value="UBIQUITIN CARBOXYL-TERMINAL HYDROLASE"/>
    <property type="match status" value="1"/>
</dbReference>
<dbReference type="Pfam" id="PF08969">
    <property type="entry name" value="USP8_dimer"/>
    <property type="match status" value="1"/>
</dbReference>
<dbReference type="Gene3D" id="3.90.70.10">
    <property type="entry name" value="Cysteine proteinases"/>
    <property type="match status" value="1"/>
</dbReference>
<dbReference type="GO" id="GO:0004843">
    <property type="term" value="F:cysteine-type deubiquitinase activity"/>
    <property type="evidence" value="ECO:0007669"/>
    <property type="project" value="UniProtKB-UniRule"/>
</dbReference>
<name>A0A8H4EYE0_MUCCL</name>
<dbReference type="InterPro" id="IPR015063">
    <property type="entry name" value="USP8_dimer"/>
</dbReference>
<dbReference type="InterPro" id="IPR028889">
    <property type="entry name" value="USP"/>
</dbReference>
<dbReference type="Proteomes" id="UP000469890">
    <property type="component" value="Unassembled WGS sequence"/>
</dbReference>
<evidence type="ECO:0000313" key="12">
    <source>
        <dbReference type="Proteomes" id="UP000469890"/>
    </source>
</evidence>
<dbReference type="PROSITE" id="PS50206">
    <property type="entry name" value="RHODANESE_3"/>
    <property type="match status" value="1"/>
</dbReference>
<dbReference type="InterPro" id="IPR018200">
    <property type="entry name" value="USP_CS"/>
</dbReference>
<dbReference type="Pfam" id="PF00443">
    <property type="entry name" value="UCH"/>
    <property type="match status" value="1"/>
</dbReference>
<sequence>MSTSLNSHVDIQHRPSSMIDDLRQRAFVDKADTEVYGVRRWVNSVIKLYEQTKGDVAILNNDLESAYVSYMRGCSIMVEIIKFHSCYQQVRQDPVFLGLKKRTNEEIFALLQDLALRIEAWYQLSRQQNQLQQPYYINPFLHANPTPNTTQTASYAYIPSHDPRNYPHYSLNDLPAAATTTQMPQNSMNQLVHSTANLQLSTTENHVIQLPSRTDNQFSQTPVIEPIELAKLITTKTSPPSVLLIDVRPREAFKNGCIKHQWIIQVEPIVLQHDVMTVKIQESLLQNPEAEQTLFAERARFDLIVYYDQNSKTVETAYKPAYNMRRALETGQQLKHPAKMLAGGFDAWMAAVGERGVYRFPVHKEKRHWFKSSSSSTSTSSNSTHSSSANRELETHHSSLYDYFTGKGASSSYPSIQQQQQQQHYTNHPISKPQPLFTAPRKESQTTRYPELVVSSELLPTTHQQPQQARDISPIPPSYPKLHRRRTFIDNPFNGFTTTTSSKLYDVPPMAYHHGQTPAVATNTHLQMQQQTRPSSAEPTVSISRPSALAEFHHVSTNNIHASGSPTITSSFSQLNSVVTIGTTGLKNLGNTCYMNSIVQCLSGTVPLARYLTSGVYRQHINKTNKKGTGGALVEAFAVLVRSMWSENYKFISPMTFRETIMRFSPLFRNNDQHDSQEFLIFLLDGLHEDLNSSNKALPPPSMPDDAEFEKLPDWQASAISWDRCVATNSSIIVSLFQGQYRSRLICHTCKHTSTTYNTFMSLSLPIPSKKLRLSSVTLYQCLDYFVKEETLDKEDAWRCPKCEKKRKATKQLTLTRLPDVLLIHLKRFSMDGHFRNKLDATVRCATRGLDLSGYVPMAMTPSPPQDRPSFVYDLYAVSNHYGSISGGHYTACVRDGYSDKWHYFDDSKMYLVEESKVVTKAAYNLFYVRSKVK</sequence>
<keyword evidence="3 7" id="KW-0645">Protease</keyword>
<protein>
    <recommendedName>
        <fullName evidence="7">Ubiquitin carboxyl-terminal hydrolase</fullName>
        <ecNumber evidence="7">3.4.19.12</ecNumber>
    </recommendedName>
</protein>
<evidence type="ECO:0000256" key="2">
    <source>
        <dbReference type="ARBA" id="ARBA00009085"/>
    </source>
</evidence>
<dbReference type="SUPFAM" id="SSF54001">
    <property type="entry name" value="Cysteine proteinases"/>
    <property type="match status" value="1"/>
</dbReference>
<dbReference type="Gene3D" id="3.40.250.10">
    <property type="entry name" value="Rhodanese-like domain"/>
    <property type="match status" value="1"/>
</dbReference>
<comment type="similarity">
    <text evidence="2 7">Belongs to the peptidase C19 family.</text>
</comment>
<evidence type="ECO:0000259" key="10">
    <source>
        <dbReference type="PROSITE" id="PS50235"/>
    </source>
</evidence>
<dbReference type="PROSITE" id="PS00973">
    <property type="entry name" value="USP_2"/>
    <property type="match status" value="1"/>
</dbReference>
<dbReference type="Gene3D" id="1.20.58.80">
    <property type="entry name" value="Phosphotransferase system, lactose/cellobiose-type IIA subunit"/>
    <property type="match status" value="1"/>
</dbReference>
<evidence type="ECO:0000313" key="11">
    <source>
        <dbReference type="EMBL" id="KAF1798334.1"/>
    </source>
</evidence>
<dbReference type="SUPFAM" id="SSF52821">
    <property type="entry name" value="Rhodanese/Cell cycle control phosphatase"/>
    <property type="match status" value="1"/>
</dbReference>
<dbReference type="InterPro" id="IPR001763">
    <property type="entry name" value="Rhodanese-like_dom"/>
</dbReference>
<keyword evidence="6 7" id="KW-0788">Thiol protease</keyword>
<evidence type="ECO:0000256" key="3">
    <source>
        <dbReference type="ARBA" id="ARBA00022670"/>
    </source>
</evidence>
<dbReference type="InterPro" id="IPR050185">
    <property type="entry name" value="Ub_carboxyl-term_hydrolase"/>
</dbReference>
<evidence type="ECO:0000259" key="9">
    <source>
        <dbReference type="PROSITE" id="PS50206"/>
    </source>
</evidence>
<comment type="caution">
    <text evidence="11">The sequence shown here is derived from an EMBL/GenBank/DDBJ whole genome shotgun (WGS) entry which is preliminary data.</text>
</comment>
<dbReference type="GO" id="GO:0016579">
    <property type="term" value="P:protein deubiquitination"/>
    <property type="evidence" value="ECO:0007669"/>
    <property type="project" value="InterPro"/>
</dbReference>
<dbReference type="SMART" id="SM00450">
    <property type="entry name" value="RHOD"/>
    <property type="match status" value="1"/>
</dbReference>
<evidence type="ECO:0000256" key="4">
    <source>
        <dbReference type="ARBA" id="ARBA00022786"/>
    </source>
</evidence>
<dbReference type="PANTHER" id="PTHR21646:SF95">
    <property type="entry name" value="UBIQUITIN CARBOXYL-TERMINAL HYDROLASE 4-RELATED"/>
    <property type="match status" value="1"/>
</dbReference>
<dbReference type="InterPro" id="IPR038765">
    <property type="entry name" value="Papain-like_cys_pep_sf"/>
</dbReference>
<dbReference type="PROSITE" id="PS50235">
    <property type="entry name" value="USP_3"/>
    <property type="match status" value="1"/>
</dbReference>
<dbReference type="EMBL" id="JAAECE010000008">
    <property type="protein sequence ID" value="KAF1798334.1"/>
    <property type="molecule type" value="Genomic_DNA"/>
</dbReference>
<dbReference type="GO" id="GO:0006508">
    <property type="term" value="P:proteolysis"/>
    <property type="evidence" value="ECO:0007669"/>
    <property type="project" value="UniProtKB-KW"/>
</dbReference>
<reference evidence="11 12" key="1">
    <citation type="submission" date="2019-09" db="EMBL/GenBank/DDBJ databases">
        <authorList>
            <consortium name="DOE Joint Genome Institute"/>
            <person name="Mondo S.J."/>
            <person name="Navarro-Mendoza M.I."/>
            <person name="Perez-Arques C."/>
            <person name="Panchal S."/>
            <person name="Nicolas F.E."/>
            <person name="Ganguly P."/>
            <person name="Pangilinan J."/>
            <person name="Grigoriev I."/>
            <person name="Heitman J."/>
            <person name="Sanya K."/>
            <person name="Garre V."/>
        </authorList>
    </citation>
    <scope>NUCLEOTIDE SEQUENCE [LARGE SCALE GENOMIC DNA]</scope>
    <source>
        <strain evidence="11 12">MU402</strain>
    </source>
</reference>
<evidence type="ECO:0000256" key="5">
    <source>
        <dbReference type="ARBA" id="ARBA00022801"/>
    </source>
</evidence>
<dbReference type="EC" id="3.4.19.12" evidence="7"/>
<dbReference type="Pfam" id="PF00581">
    <property type="entry name" value="Rhodanese"/>
    <property type="match status" value="1"/>
</dbReference>
<feature type="domain" description="USP" evidence="10">
    <location>
        <begin position="584"/>
        <end position="931"/>
    </location>
</feature>
<organism evidence="11 12">
    <name type="scientific">Mucor circinelloides f. lusitanicus</name>
    <name type="common">Mucor racemosus var. lusitanicus</name>
    <dbReference type="NCBI Taxonomy" id="29924"/>
    <lineage>
        <taxon>Eukaryota</taxon>
        <taxon>Fungi</taxon>
        <taxon>Fungi incertae sedis</taxon>
        <taxon>Mucoromycota</taxon>
        <taxon>Mucoromycotina</taxon>
        <taxon>Mucoromycetes</taxon>
        <taxon>Mucorales</taxon>
        <taxon>Mucorineae</taxon>
        <taxon>Mucoraceae</taxon>
        <taxon>Mucor</taxon>
    </lineage>
</organism>
<dbReference type="AlphaFoldDB" id="A0A8H4EYE0"/>
<dbReference type="InterPro" id="IPR001394">
    <property type="entry name" value="Peptidase_C19_UCH"/>
</dbReference>
<dbReference type="InterPro" id="IPR036873">
    <property type="entry name" value="Rhodanese-like_dom_sf"/>
</dbReference>
<dbReference type="PROSITE" id="PS00972">
    <property type="entry name" value="USP_1"/>
    <property type="match status" value="1"/>
</dbReference>
<feature type="region of interest" description="Disordered" evidence="8">
    <location>
        <begin position="411"/>
        <end position="448"/>
    </location>
</feature>
<evidence type="ECO:0000256" key="8">
    <source>
        <dbReference type="SAM" id="MobiDB-lite"/>
    </source>
</evidence>
<gene>
    <name evidence="11" type="ORF">FB192DRAFT_1451376</name>
</gene>
<dbReference type="CDD" id="cd02674">
    <property type="entry name" value="Peptidase_C19R"/>
    <property type="match status" value="1"/>
</dbReference>